<dbReference type="SMART" id="SM00670">
    <property type="entry name" value="PINc"/>
    <property type="match status" value="1"/>
</dbReference>
<dbReference type="EMBL" id="PEWD01000070">
    <property type="protein sequence ID" value="PIU68501.1"/>
    <property type="molecule type" value="Genomic_DNA"/>
</dbReference>
<gene>
    <name evidence="2" type="ORF">COS81_03710</name>
</gene>
<accession>A0A2M7AM80</accession>
<dbReference type="Proteomes" id="UP000229916">
    <property type="component" value="Unassembled WGS sequence"/>
</dbReference>
<evidence type="ECO:0000259" key="1">
    <source>
        <dbReference type="SMART" id="SM00670"/>
    </source>
</evidence>
<organism evidence="2 3">
    <name type="scientific">candidate division WWE3 bacterium CG06_land_8_20_14_3_00_42_16</name>
    <dbReference type="NCBI Taxonomy" id="1975083"/>
    <lineage>
        <taxon>Bacteria</taxon>
        <taxon>Katanobacteria</taxon>
    </lineage>
</organism>
<evidence type="ECO:0000313" key="2">
    <source>
        <dbReference type="EMBL" id="PIU68501.1"/>
    </source>
</evidence>
<name>A0A2M7AM80_UNCKA</name>
<proteinExistence type="predicted"/>
<dbReference type="AlphaFoldDB" id="A0A2M7AM80"/>
<reference evidence="3" key="1">
    <citation type="submission" date="2017-09" db="EMBL/GenBank/DDBJ databases">
        <title>Depth-based differentiation of microbial function through sediment-hosted aquifers and enrichment of novel symbionts in the deep terrestrial subsurface.</title>
        <authorList>
            <person name="Probst A.J."/>
            <person name="Ladd B."/>
            <person name="Jarett J.K."/>
            <person name="Geller-Mcgrath D.E."/>
            <person name="Sieber C.M.K."/>
            <person name="Emerson J.B."/>
            <person name="Anantharaman K."/>
            <person name="Thomas B.C."/>
            <person name="Malmstrom R."/>
            <person name="Stieglmeier M."/>
            <person name="Klingl A."/>
            <person name="Woyke T."/>
            <person name="Ryan C.M."/>
            <person name="Banfield J.F."/>
        </authorList>
    </citation>
    <scope>NUCLEOTIDE SEQUENCE [LARGE SCALE GENOMIC DNA]</scope>
</reference>
<protein>
    <recommendedName>
        <fullName evidence="1">PIN domain-containing protein</fullName>
    </recommendedName>
</protein>
<dbReference type="PANTHER" id="PTHR34610:SF4">
    <property type="entry name" value="SLL8027 PROTEIN"/>
    <property type="match status" value="1"/>
</dbReference>
<sequence length="149" mass="16674">MNVHLKRRIFVDSDVVISALLFGTGAASLLLREKTLSCLISSVSLTEIIAVSQRLAISKAKLSQLIKENLIQVKLTDSVSALKKKYEMYVVHAEDAHIVAGAIAAQSQFLVTYNLKHYRRDNLKADFEILVMSPGIFLQYLRSQQVRTP</sequence>
<dbReference type="SUPFAM" id="SSF88723">
    <property type="entry name" value="PIN domain-like"/>
    <property type="match status" value="1"/>
</dbReference>
<dbReference type="InterPro" id="IPR002716">
    <property type="entry name" value="PIN_dom"/>
</dbReference>
<evidence type="ECO:0000313" key="3">
    <source>
        <dbReference type="Proteomes" id="UP000229916"/>
    </source>
</evidence>
<feature type="domain" description="PIN" evidence="1">
    <location>
        <begin position="7"/>
        <end position="119"/>
    </location>
</feature>
<dbReference type="Pfam" id="PF13470">
    <property type="entry name" value="PIN_3"/>
    <property type="match status" value="1"/>
</dbReference>
<dbReference type="PANTHER" id="PTHR34610">
    <property type="entry name" value="SSL7007 PROTEIN"/>
    <property type="match status" value="1"/>
</dbReference>
<dbReference type="InterPro" id="IPR029060">
    <property type="entry name" value="PIN-like_dom_sf"/>
</dbReference>
<dbReference type="Gene3D" id="3.40.50.1010">
    <property type="entry name" value="5'-nuclease"/>
    <property type="match status" value="1"/>
</dbReference>
<comment type="caution">
    <text evidence="2">The sequence shown here is derived from an EMBL/GenBank/DDBJ whole genome shotgun (WGS) entry which is preliminary data.</text>
</comment>
<dbReference type="InterPro" id="IPR002850">
    <property type="entry name" value="PIN_toxin-like"/>
</dbReference>